<reference evidence="1" key="1">
    <citation type="submission" date="2019-12" db="EMBL/GenBank/DDBJ databases">
        <title>Genome sequencing and annotation of Brassica cretica.</title>
        <authorList>
            <person name="Studholme D.J."/>
            <person name="Sarris P."/>
        </authorList>
    </citation>
    <scope>NUCLEOTIDE SEQUENCE</scope>
    <source>
        <strain evidence="1">PFS-109/04</strain>
        <tissue evidence="1">Leaf</tissue>
    </source>
</reference>
<dbReference type="EMBL" id="QGKX02002183">
    <property type="protein sequence ID" value="KAF3485642.1"/>
    <property type="molecule type" value="Genomic_DNA"/>
</dbReference>
<dbReference type="Proteomes" id="UP000712600">
    <property type="component" value="Unassembled WGS sequence"/>
</dbReference>
<gene>
    <name evidence="1" type="ORF">F2Q69_00057189</name>
</gene>
<accession>A0A8S9MW84</accession>
<evidence type="ECO:0000313" key="1">
    <source>
        <dbReference type="EMBL" id="KAF3485642.1"/>
    </source>
</evidence>
<name>A0A8S9MW84_BRACR</name>
<dbReference type="AlphaFoldDB" id="A0A8S9MW84"/>
<protein>
    <submittedName>
        <fullName evidence="1">Uncharacterized protein</fullName>
    </submittedName>
</protein>
<sequence>MKWAMLKKRANKTDLAPKHKLIQDQRPSWCANEKMKSSFWIGAHALDRSELNAFAEIVRELDMFVDKTDRELNSRALFVVLTAKLLPLSKNIFVICGGAWRQYELSLEKLVKTSWRASAFSSTKLLVGKQGMTRHDEQLKSNHGFQDQTVIVIAAVSQIKNRAELVSQLPLMELGDVTDETRSRILEELKPVAAFLSGSGTRWMVMDQDTDTGDWLIIPALAQIKLNVSSFGGSLSWLHQIVIVFLLWPRDPDDLPRLSLCPRLLRDFRLTLKGLVHRKEIVFHGLERSMISPRRAIPEASPAERDSIIPRSQSPLRAISVSPRTRRRAESFGLVGGLLVTSTVGLHELLPLLSSHSQPTKCSVNIPQEESKAFMRKPSWE</sequence>
<organism evidence="1 2">
    <name type="scientific">Brassica cretica</name>
    <name type="common">Mustard</name>
    <dbReference type="NCBI Taxonomy" id="69181"/>
    <lineage>
        <taxon>Eukaryota</taxon>
        <taxon>Viridiplantae</taxon>
        <taxon>Streptophyta</taxon>
        <taxon>Embryophyta</taxon>
        <taxon>Tracheophyta</taxon>
        <taxon>Spermatophyta</taxon>
        <taxon>Magnoliopsida</taxon>
        <taxon>eudicotyledons</taxon>
        <taxon>Gunneridae</taxon>
        <taxon>Pentapetalae</taxon>
        <taxon>rosids</taxon>
        <taxon>malvids</taxon>
        <taxon>Brassicales</taxon>
        <taxon>Brassicaceae</taxon>
        <taxon>Brassiceae</taxon>
        <taxon>Brassica</taxon>
    </lineage>
</organism>
<proteinExistence type="predicted"/>
<evidence type="ECO:0000313" key="2">
    <source>
        <dbReference type="Proteomes" id="UP000712600"/>
    </source>
</evidence>
<comment type="caution">
    <text evidence="1">The sequence shown here is derived from an EMBL/GenBank/DDBJ whole genome shotgun (WGS) entry which is preliminary data.</text>
</comment>